<evidence type="ECO:0000256" key="7">
    <source>
        <dbReference type="PIRSR" id="PIRSR002854-1"/>
    </source>
</evidence>
<dbReference type="PROSITE" id="PS51257">
    <property type="entry name" value="PROKAR_LIPOPROTEIN"/>
    <property type="match status" value="1"/>
</dbReference>
<dbReference type="SUPFAM" id="SSF53850">
    <property type="entry name" value="Periplasmic binding protein-like II"/>
    <property type="match status" value="1"/>
</dbReference>
<keyword evidence="4" id="KW-0472">Membrane</keyword>
<evidence type="ECO:0000313" key="11">
    <source>
        <dbReference type="Proteomes" id="UP000095662"/>
    </source>
</evidence>
<protein>
    <submittedName>
        <fullName evidence="10">29 kDa protein</fullName>
    </submittedName>
</protein>
<proteinExistence type="inferred from homology"/>
<feature type="signal peptide" evidence="9">
    <location>
        <begin position="1"/>
        <end position="22"/>
    </location>
</feature>
<evidence type="ECO:0000256" key="8">
    <source>
        <dbReference type="SAM" id="MobiDB-lite"/>
    </source>
</evidence>
<dbReference type="STRING" id="39492.ERS852540_02114"/>
<evidence type="ECO:0000313" key="10">
    <source>
        <dbReference type="EMBL" id="CUQ90388.1"/>
    </source>
</evidence>
<evidence type="ECO:0000256" key="2">
    <source>
        <dbReference type="ARBA" id="ARBA00008973"/>
    </source>
</evidence>
<dbReference type="Proteomes" id="UP000095662">
    <property type="component" value="Unassembled WGS sequence"/>
</dbReference>
<dbReference type="PIRSF" id="PIRSF002854">
    <property type="entry name" value="MetQ"/>
    <property type="match status" value="1"/>
</dbReference>
<evidence type="ECO:0000256" key="9">
    <source>
        <dbReference type="SAM" id="SignalP"/>
    </source>
</evidence>
<sequence length="304" mass="31703">MKKILSLILTAALAGITLTACSSNGTSSTASSNDASSSDAASSAASSAESSAESTADTDNVIKIGATATPHGEILEFVKDKLAKEGYDLQITIYDDYVLPNNAVASGELDANYHQHTPYLNNYNEKNGTDIVPAALIHYEPFGLYGNGVEKLTDVKEGASIIIPADDSNETRALLLLQQEGLIELPEGANAKDGVTTLDIKDDHGYKITTVQADTVAAQFANSDAGSLAVINGNYALAAGLDISKALAVEDASGDAAQTYANIVAVKSGNENLPKIQALIKALKSDDVKNFINEKYNGAVVAIF</sequence>
<keyword evidence="3 9" id="KW-0732">Signal</keyword>
<dbReference type="AlphaFoldDB" id="A0A175A0R3"/>
<accession>A0A175A0R3</accession>
<evidence type="ECO:0000256" key="4">
    <source>
        <dbReference type="ARBA" id="ARBA00023136"/>
    </source>
</evidence>
<gene>
    <name evidence="10" type="ORF">ERS852540_02114</name>
</gene>
<dbReference type="Gene3D" id="3.40.190.10">
    <property type="entry name" value="Periplasmic binding protein-like II"/>
    <property type="match status" value="2"/>
</dbReference>
<dbReference type="PANTHER" id="PTHR30429">
    <property type="entry name" value="D-METHIONINE-BINDING LIPOPROTEIN METQ"/>
    <property type="match status" value="1"/>
</dbReference>
<dbReference type="InterPro" id="IPR004872">
    <property type="entry name" value="Lipoprotein_NlpA"/>
</dbReference>
<evidence type="ECO:0000256" key="6">
    <source>
        <dbReference type="ARBA" id="ARBA00023288"/>
    </source>
</evidence>
<evidence type="ECO:0000256" key="5">
    <source>
        <dbReference type="ARBA" id="ARBA00023139"/>
    </source>
</evidence>
<comment type="similarity">
    <text evidence="2">Belongs to the NlpA lipoprotein family.</text>
</comment>
<dbReference type="PANTHER" id="PTHR30429:SF0">
    <property type="entry name" value="METHIONINE-BINDING LIPOPROTEIN METQ"/>
    <property type="match status" value="1"/>
</dbReference>
<name>A0A175A0R3_9FIRM</name>
<keyword evidence="5" id="KW-0564">Palmitate</keyword>
<dbReference type="OrthoDB" id="9812878at2"/>
<feature type="chain" id="PRO_5039530661" evidence="9">
    <location>
        <begin position="23"/>
        <end position="304"/>
    </location>
</feature>
<dbReference type="EMBL" id="CZBY01000019">
    <property type="protein sequence ID" value="CUQ90388.1"/>
    <property type="molecule type" value="Genomic_DNA"/>
</dbReference>
<feature type="lipid moiety-binding region" description="S-diacylglycerol cysteine" evidence="7">
    <location>
        <position position="21"/>
    </location>
</feature>
<comment type="subcellular location">
    <subcellularLocation>
        <location evidence="1">Membrane</location>
        <topology evidence="1">Lipid-anchor</topology>
    </subcellularLocation>
</comment>
<dbReference type="GO" id="GO:0016020">
    <property type="term" value="C:membrane"/>
    <property type="evidence" value="ECO:0007669"/>
    <property type="project" value="UniProtKB-SubCell"/>
</dbReference>
<reference evidence="10 11" key="1">
    <citation type="submission" date="2015-09" db="EMBL/GenBank/DDBJ databases">
        <authorList>
            <consortium name="Pathogen Informatics"/>
        </authorList>
    </citation>
    <scope>NUCLEOTIDE SEQUENCE [LARGE SCALE GENOMIC DNA]</scope>
    <source>
        <strain evidence="10 11">2789STDY5834928</strain>
    </source>
</reference>
<evidence type="ECO:0000256" key="1">
    <source>
        <dbReference type="ARBA" id="ARBA00004635"/>
    </source>
</evidence>
<feature type="region of interest" description="Disordered" evidence="8">
    <location>
        <begin position="23"/>
        <end position="53"/>
    </location>
</feature>
<organism evidence="10 11">
    <name type="scientific">[Eubacterium] siraeum</name>
    <dbReference type="NCBI Taxonomy" id="39492"/>
    <lineage>
        <taxon>Bacteria</taxon>
        <taxon>Bacillati</taxon>
        <taxon>Bacillota</taxon>
        <taxon>Clostridia</taxon>
        <taxon>Eubacteriales</taxon>
        <taxon>Oscillospiraceae</taxon>
        <taxon>Oscillospiraceae incertae sedis</taxon>
    </lineage>
</organism>
<keyword evidence="6" id="KW-0449">Lipoprotein</keyword>
<evidence type="ECO:0000256" key="3">
    <source>
        <dbReference type="ARBA" id="ARBA00022729"/>
    </source>
</evidence>
<dbReference type="Pfam" id="PF03180">
    <property type="entry name" value="Lipoprotein_9"/>
    <property type="match status" value="1"/>
</dbReference>